<dbReference type="AlphaFoldDB" id="A0A7S0E4B9"/>
<protein>
    <submittedName>
        <fullName evidence="1">Uncharacterized protein</fullName>
    </submittedName>
</protein>
<accession>A0A7S0E4B9</accession>
<proteinExistence type="predicted"/>
<reference evidence="1" key="1">
    <citation type="submission" date="2021-01" db="EMBL/GenBank/DDBJ databases">
        <authorList>
            <person name="Corre E."/>
            <person name="Pelletier E."/>
            <person name="Niang G."/>
            <person name="Scheremetjew M."/>
            <person name="Finn R."/>
            <person name="Kale V."/>
            <person name="Holt S."/>
            <person name="Cochrane G."/>
            <person name="Meng A."/>
            <person name="Brown T."/>
            <person name="Cohen L."/>
        </authorList>
    </citation>
    <scope>NUCLEOTIDE SEQUENCE</scope>
    <source>
        <strain evidence="1">CCMP325</strain>
    </source>
</reference>
<organism evidence="1">
    <name type="scientific">Hanusia phi</name>
    <dbReference type="NCBI Taxonomy" id="3032"/>
    <lineage>
        <taxon>Eukaryota</taxon>
        <taxon>Cryptophyceae</taxon>
        <taxon>Pyrenomonadales</taxon>
        <taxon>Geminigeraceae</taxon>
        <taxon>Hanusia</taxon>
    </lineage>
</organism>
<name>A0A7S0E4B9_9CRYP</name>
<gene>
    <name evidence="1" type="ORF">HPHI1048_LOCUS3439</name>
</gene>
<evidence type="ECO:0000313" key="1">
    <source>
        <dbReference type="EMBL" id="CAD8471199.1"/>
    </source>
</evidence>
<dbReference type="EMBL" id="HBEO01004831">
    <property type="protein sequence ID" value="CAD8471199.1"/>
    <property type="molecule type" value="Transcribed_RNA"/>
</dbReference>
<sequence length="394" mass="44409">MTLAVAMMLLSSPIMQGRYSKPSPISSGFAPAILDSLRFPSDSPSASTTTFTSPIKVTSDVGPREHAISARSSMRLLLRGGSDAPDDGPVIDMPRDDDCETMFLDDCVAQSLSADEPDEPPVVIDVDQELRNRNGDPAGQINFAEDDEDPAENTKDLLDFFVANGRIATKKTKDDDEEDTIEDEYYRAEMDGQWSSENDKNSTMFELQGNNTTVRNETHLKILDIHLEDIQTNNLAEQRERFVQSLADTRDLVNPFQQQSSDPLQVGNWVSFKTEEGGVRYGVVTATNETDFVYIFRKHDWDLGTDRVNISLVSKVDMGYWDNDEEELKKKKKEKEEDANRFQELTFDSPKFEGLEDDYNIEKVIQKSLGTFDEFDFVRVLFVARGLQFTALAG</sequence>